<accession>B9GA05</accession>
<protein>
    <submittedName>
        <fullName evidence="2">Uncharacterized protein</fullName>
    </submittedName>
</protein>
<evidence type="ECO:0000256" key="1">
    <source>
        <dbReference type="SAM" id="MobiDB-lite"/>
    </source>
</evidence>
<sequence>MRRRRVGLDAEPSASKSCRFAVGVPDPDPGPSPSPSSTEFSPPPPPLPVPSDDEAGGQGLLGVGGAEAALARKGPPRVAPGGGAICEA</sequence>
<name>B9GA05_ORYSJ</name>
<feature type="region of interest" description="Disordered" evidence="1">
    <location>
        <begin position="1"/>
        <end position="88"/>
    </location>
</feature>
<gene>
    <name evidence="2" type="ORF">OsJ_33392</name>
</gene>
<dbReference type="EMBL" id="CM000148">
    <property type="protein sequence ID" value="EEE51861.1"/>
    <property type="molecule type" value="Genomic_DNA"/>
</dbReference>
<organism evidence="2">
    <name type="scientific">Oryza sativa subsp. japonica</name>
    <name type="common">Rice</name>
    <dbReference type="NCBI Taxonomy" id="39947"/>
    <lineage>
        <taxon>Eukaryota</taxon>
        <taxon>Viridiplantae</taxon>
        <taxon>Streptophyta</taxon>
        <taxon>Embryophyta</taxon>
        <taxon>Tracheophyta</taxon>
        <taxon>Spermatophyta</taxon>
        <taxon>Magnoliopsida</taxon>
        <taxon>Liliopsida</taxon>
        <taxon>Poales</taxon>
        <taxon>Poaceae</taxon>
        <taxon>BOP clade</taxon>
        <taxon>Oryzoideae</taxon>
        <taxon>Oryzeae</taxon>
        <taxon>Oryzinae</taxon>
        <taxon>Oryza</taxon>
        <taxon>Oryza sativa</taxon>
    </lineage>
</organism>
<proteinExistence type="predicted"/>
<reference evidence="2" key="1">
    <citation type="journal article" date="2005" name="PLoS Biol.">
        <title>The genomes of Oryza sativa: a history of duplications.</title>
        <authorList>
            <person name="Yu J."/>
            <person name="Wang J."/>
            <person name="Lin W."/>
            <person name="Li S."/>
            <person name="Li H."/>
            <person name="Zhou J."/>
            <person name="Ni P."/>
            <person name="Dong W."/>
            <person name="Hu S."/>
            <person name="Zeng C."/>
            <person name="Zhang J."/>
            <person name="Zhang Y."/>
            <person name="Li R."/>
            <person name="Xu Z."/>
            <person name="Li S."/>
            <person name="Li X."/>
            <person name="Zheng H."/>
            <person name="Cong L."/>
            <person name="Lin L."/>
            <person name="Yin J."/>
            <person name="Geng J."/>
            <person name="Li G."/>
            <person name="Shi J."/>
            <person name="Liu J."/>
            <person name="Lv H."/>
            <person name="Li J."/>
            <person name="Wang J."/>
            <person name="Deng Y."/>
            <person name="Ran L."/>
            <person name="Shi X."/>
            <person name="Wang X."/>
            <person name="Wu Q."/>
            <person name="Li C."/>
            <person name="Ren X."/>
            <person name="Wang J."/>
            <person name="Wang X."/>
            <person name="Li D."/>
            <person name="Liu D."/>
            <person name="Zhang X."/>
            <person name="Ji Z."/>
            <person name="Zhao W."/>
            <person name="Sun Y."/>
            <person name="Zhang Z."/>
            <person name="Bao J."/>
            <person name="Han Y."/>
            <person name="Dong L."/>
            <person name="Ji J."/>
            <person name="Chen P."/>
            <person name="Wu S."/>
            <person name="Liu J."/>
            <person name="Xiao Y."/>
            <person name="Bu D."/>
            <person name="Tan J."/>
            <person name="Yang L."/>
            <person name="Ye C."/>
            <person name="Zhang J."/>
            <person name="Xu J."/>
            <person name="Zhou Y."/>
            <person name="Yu Y."/>
            <person name="Zhang B."/>
            <person name="Zhuang S."/>
            <person name="Wei H."/>
            <person name="Liu B."/>
            <person name="Lei M."/>
            <person name="Yu H."/>
            <person name="Li Y."/>
            <person name="Xu H."/>
            <person name="Wei S."/>
            <person name="He X."/>
            <person name="Fang L."/>
            <person name="Zhang Z."/>
            <person name="Zhang Y."/>
            <person name="Huang X."/>
            <person name="Su Z."/>
            <person name="Tong W."/>
            <person name="Li J."/>
            <person name="Tong Z."/>
            <person name="Li S."/>
            <person name="Ye J."/>
            <person name="Wang L."/>
            <person name="Fang L."/>
            <person name="Lei T."/>
            <person name="Chen C."/>
            <person name="Chen H."/>
            <person name="Xu Z."/>
            <person name="Li H."/>
            <person name="Huang H."/>
            <person name="Zhang F."/>
            <person name="Xu H."/>
            <person name="Li N."/>
            <person name="Zhao C."/>
            <person name="Li S."/>
            <person name="Dong L."/>
            <person name="Huang Y."/>
            <person name="Li L."/>
            <person name="Xi Y."/>
            <person name="Qi Q."/>
            <person name="Li W."/>
            <person name="Zhang B."/>
            <person name="Hu W."/>
            <person name="Zhang Y."/>
            <person name="Tian X."/>
            <person name="Jiao Y."/>
            <person name="Liang X."/>
            <person name="Jin J."/>
            <person name="Gao L."/>
            <person name="Zheng W."/>
            <person name="Hao B."/>
            <person name="Liu S."/>
            <person name="Wang W."/>
            <person name="Yuan L."/>
            <person name="Cao M."/>
            <person name="McDermott J."/>
            <person name="Samudrala R."/>
            <person name="Wang J."/>
            <person name="Wong G.K."/>
            <person name="Yang H."/>
        </authorList>
    </citation>
    <scope>NUCLEOTIDE SEQUENCE [LARGE SCALE GENOMIC DNA]</scope>
</reference>
<evidence type="ECO:0000313" key="2">
    <source>
        <dbReference type="EMBL" id="EEE51861.1"/>
    </source>
</evidence>
<reference evidence="2" key="2">
    <citation type="submission" date="2008-12" db="EMBL/GenBank/DDBJ databases">
        <title>Improved gene annotation of the rice (Oryza sativa) genomes.</title>
        <authorList>
            <person name="Wang J."/>
            <person name="Li R."/>
            <person name="Fan W."/>
            <person name="Huang Q."/>
            <person name="Zhang J."/>
            <person name="Zhou Y."/>
            <person name="Hu Y."/>
            <person name="Zi S."/>
            <person name="Li J."/>
            <person name="Ni P."/>
            <person name="Zheng H."/>
            <person name="Zhang Y."/>
            <person name="Zhao M."/>
            <person name="Hao Q."/>
            <person name="McDermott J."/>
            <person name="Samudrala R."/>
            <person name="Kristiansen K."/>
            <person name="Wong G.K.-S."/>
        </authorList>
    </citation>
    <scope>NUCLEOTIDE SEQUENCE</scope>
</reference>
<feature type="compositionally biased region" description="Gly residues" evidence="1">
    <location>
        <begin position="56"/>
        <end position="65"/>
    </location>
</feature>
<dbReference type="AlphaFoldDB" id="B9GA05"/>
<dbReference type="Proteomes" id="UP000007752">
    <property type="component" value="Chromosome 11"/>
</dbReference>